<protein>
    <submittedName>
        <fullName evidence="1">Uncharacterized protein</fullName>
    </submittedName>
</protein>
<name>A0ACC0WUS1_9STRA</name>
<organism evidence="1 2">
    <name type="scientific">Peronosclerospora sorghi</name>
    <dbReference type="NCBI Taxonomy" id="230839"/>
    <lineage>
        <taxon>Eukaryota</taxon>
        <taxon>Sar</taxon>
        <taxon>Stramenopiles</taxon>
        <taxon>Oomycota</taxon>
        <taxon>Peronosporomycetes</taxon>
        <taxon>Peronosporales</taxon>
        <taxon>Peronosporaceae</taxon>
        <taxon>Peronosclerospora</taxon>
    </lineage>
</organism>
<comment type="caution">
    <text evidence="1">The sequence shown here is derived from an EMBL/GenBank/DDBJ whole genome shotgun (WGS) entry which is preliminary data.</text>
</comment>
<reference evidence="1 2" key="1">
    <citation type="journal article" date="2022" name="bioRxiv">
        <title>The genome of the oomycete Peronosclerospora sorghi, a cosmopolitan pathogen of maize and sorghum, is inflated with dispersed pseudogenes.</title>
        <authorList>
            <person name="Fletcher K."/>
            <person name="Martin F."/>
            <person name="Isakeit T."/>
            <person name="Cavanaugh K."/>
            <person name="Magill C."/>
            <person name="Michelmore R."/>
        </authorList>
    </citation>
    <scope>NUCLEOTIDE SEQUENCE [LARGE SCALE GENOMIC DNA]</scope>
    <source>
        <strain evidence="1">P6</strain>
    </source>
</reference>
<dbReference type="Proteomes" id="UP001163321">
    <property type="component" value="Chromosome 1"/>
</dbReference>
<keyword evidence="2" id="KW-1185">Reference proteome</keyword>
<evidence type="ECO:0000313" key="2">
    <source>
        <dbReference type="Proteomes" id="UP001163321"/>
    </source>
</evidence>
<proteinExistence type="predicted"/>
<accession>A0ACC0WUS1</accession>
<evidence type="ECO:0000313" key="1">
    <source>
        <dbReference type="EMBL" id="KAI9921799.1"/>
    </source>
</evidence>
<gene>
    <name evidence="1" type="ORF">PsorP6_001410</name>
</gene>
<dbReference type="EMBL" id="CM047580">
    <property type="protein sequence ID" value="KAI9921799.1"/>
    <property type="molecule type" value="Genomic_DNA"/>
</dbReference>
<sequence>MRRNAEHISDKNCVETFEFMPERPHSCPPTFAIQTQRHPSFHVTSMVKVLSYADLERPLPSQTFHPRLIKFLLLIRDKMPYLTMCQSLFSLL</sequence>